<dbReference type="InterPro" id="IPR050194">
    <property type="entry name" value="Glycosyltransferase_grp1"/>
</dbReference>
<proteinExistence type="predicted"/>
<evidence type="ECO:0000313" key="3">
    <source>
        <dbReference type="EMBL" id="API87070.1"/>
    </source>
</evidence>
<evidence type="ECO:0000259" key="1">
    <source>
        <dbReference type="Pfam" id="PF00534"/>
    </source>
</evidence>
<sequence>MHILVLPSWYPLYDGDFSGSFFKEQTIAYKNYFPNAKVGVIYQHFYSLRKIGHKLNINDIDNGVLTIIKTGVSIPKLRQFQAKRYVNKTLNIFKEYVKQNGKPDLIHVHSAWQAGLTALQIYKKYNIPYIVTEHSSAFQREKFSQKQLCLINMVFKYSSKNVAVSSSLANYLSKSFNSNFIYIPNSVNQMFFEKLNNDRNSNFFDFLSLAGLNLNKGFDILIDAFCKVFQNIDNVRLIIGGDGVERNSLEELSKDLKVSDRVVFLGKLSRKETLSIMQNSDAFVLASRYETFGVVFVEALACGLPIIATKCGGPESIVNEDVGYLVEKNNIDELASAMLDLYNHKRQWSNKKEFIKKYCKDNFSQKVVASKYHQVYKSVLENND</sequence>
<keyword evidence="4" id="KW-1185">Reference proteome</keyword>
<dbReference type="KEGG" id="frx:F7310_06760"/>
<accession>A0A1L4BT94</accession>
<evidence type="ECO:0000259" key="2">
    <source>
        <dbReference type="Pfam" id="PF13439"/>
    </source>
</evidence>
<dbReference type="Pfam" id="PF00534">
    <property type="entry name" value="Glycos_transf_1"/>
    <property type="match status" value="1"/>
</dbReference>
<dbReference type="Pfam" id="PF13439">
    <property type="entry name" value="Glyco_transf_4"/>
    <property type="match status" value="1"/>
</dbReference>
<dbReference type="GO" id="GO:0016757">
    <property type="term" value="F:glycosyltransferase activity"/>
    <property type="evidence" value="ECO:0007669"/>
    <property type="project" value="InterPro"/>
</dbReference>
<dbReference type="STRING" id="573570.F7310_06760"/>
<dbReference type="InterPro" id="IPR001296">
    <property type="entry name" value="Glyco_trans_1"/>
</dbReference>
<dbReference type="PANTHER" id="PTHR45947">
    <property type="entry name" value="SULFOQUINOVOSYL TRANSFERASE SQD2"/>
    <property type="match status" value="1"/>
</dbReference>
<feature type="domain" description="Glycosyl transferase family 1" evidence="1">
    <location>
        <begin position="198"/>
        <end position="349"/>
    </location>
</feature>
<name>A0A1L4BT94_9GAMM</name>
<feature type="domain" description="Glycosyltransferase subfamily 4-like N-terminal" evidence="2">
    <location>
        <begin position="87"/>
        <end position="188"/>
    </location>
</feature>
<gene>
    <name evidence="3" type="ORF">F7310_06760</name>
</gene>
<dbReference type="SUPFAM" id="SSF53756">
    <property type="entry name" value="UDP-Glycosyltransferase/glycogen phosphorylase"/>
    <property type="match status" value="1"/>
</dbReference>
<reference evidence="3 4" key="1">
    <citation type="journal article" date="2016" name="Appl. Environ. Microbiol.">
        <title>Whole genome relationships among Francisella bacteria of diverse origin define new species and provide specific regions for detection.</title>
        <authorList>
            <person name="Challacombe J.F."/>
            <person name="Petersen J.M."/>
            <person name="Gallegos-Graves V."/>
            <person name="Hodge D."/>
            <person name="Pillai S."/>
            <person name="Kuske C.R."/>
        </authorList>
    </citation>
    <scope>NUCLEOTIDE SEQUENCE [LARGE SCALE GENOMIC DNA]</scope>
    <source>
        <strain evidence="4">TX07-7310</strain>
    </source>
</reference>
<dbReference type="Proteomes" id="UP000184222">
    <property type="component" value="Chromosome"/>
</dbReference>
<dbReference type="PANTHER" id="PTHR45947:SF3">
    <property type="entry name" value="SULFOQUINOVOSYL TRANSFERASE SQD2"/>
    <property type="match status" value="1"/>
</dbReference>
<dbReference type="RefSeq" id="WP_072712722.1">
    <property type="nucleotide sequence ID" value="NZ_CP016796.1"/>
</dbReference>
<dbReference type="OrthoDB" id="7847955at2"/>
<dbReference type="EMBL" id="CP016796">
    <property type="protein sequence ID" value="API87070.1"/>
    <property type="molecule type" value="Genomic_DNA"/>
</dbReference>
<dbReference type="AlphaFoldDB" id="A0A1L4BT94"/>
<dbReference type="InterPro" id="IPR028098">
    <property type="entry name" value="Glyco_trans_4-like_N"/>
</dbReference>
<evidence type="ECO:0000313" key="4">
    <source>
        <dbReference type="Proteomes" id="UP000184222"/>
    </source>
</evidence>
<organism evidence="3 4">
    <name type="scientific">Francisella uliginis</name>
    <dbReference type="NCBI Taxonomy" id="573570"/>
    <lineage>
        <taxon>Bacteria</taxon>
        <taxon>Pseudomonadati</taxon>
        <taxon>Pseudomonadota</taxon>
        <taxon>Gammaproteobacteria</taxon>
        <taxon>Thiotrichales</taxon>
        <taxon>Francisellaceae</taxon>
        <taxon>Francisella</taxon>
    </lineage>
</organism>
<protein>
    <recommendedName>
        <fullName evidence="5">Glycosyl transferase family 1</fullName>
    </recommendedName>
</protein>
<dbReference type="Gene3D" id="3.40.50.2000">
    <property type="entry name" value="Glycogen Phosphorylase B"/>
    <property type="match status" value="2"/>
</dbReference>
<evidence type="ECO:0008006" key="5">
    <source>
        <dbReference type="Google" id="ProtNLM"/>
    </source>
</evidence>